<dbReference type="EMBL" id="BPLR01016307">
    <property type="protein sequence ID" value="GIY82934.1"/>
    <property type="molecule type" value="Genomic_DNA"/>
</dbReference>
<gene>
    <name evidence="1" type="ORF">CEXT_215311</name>
</gene>
<keyword evidence="2" id="KW-1185">Reference proteome</keyword>
<reference evidence="1 2" key="1">
    <citation type="submission" date="2021-06" db="EMBL/GenBank/DDBJ databases">
        <title>Caerostris extrusa draft genome.</title>
        <authorList>
            <person name="Kono N."/>
            <person name="Arakawa K."/>
        </authorList>
    </citation>
    <scope>NUCLEOTIDE SEQUENCE [LARGE SCALE GENOMIC DNA]</scope>
</reference>
<organism evidence="1 2">
    <name type="scientific">Caerostris extrusa</name>
    <name type="common">Bark spider</name>
    <name type="synonym">Caerostris bankana</name>
    <dbReference type="NCBI Taxonomy" id="172846"/>
    <lineage>
        <taxon>Eukaryota</taxon>
        <taxon>Metazoa</taxon>
        <taxon>Ecdysozoa</taxon>
        <taxon>Arthropoda</taxon>
        <taxon>Chelicerata</taxon>
        <taxon>Arachnida</taxon>
        <taxon>Araneae</taxon>
        <taxon>Araneomorphae</taxon>
        <taxon>Entelegynae</taxon>
        <taxon>Araneoidea</taxon>
        <taxon>Araneidae</taxon>
        <taxon>Caerostris</taxon>
    </lineage>
</organism>
<name>A0AAV4WM54_CAEEX</name>
<evidence type="ECO:0000313" key="2">
    <source>
        <dbReference type="Proteomes" id="UP001054945"/>
    </source>
</evidence>
<dbReference type="Proteomes" id="UP001054945">
    <property type="component" value="Unassembled WGS sequence"/>
</dbReference>
<comment type="caution">
    <text evidence="1">The sequence shown here is derived from an EMBL/GenBank/DDBJ whole genome shotgun (WGS) entry which is preliminary data.</text>
</comment>
<accession>A0AAV4WM54</accession>
<sequence length="87" mass="9626">MQPRHGGGILNHTRFRALSNGVLFPTIDEERFKMDSHVNRYVSHWSITGVLLPGGLLGGGKGMIDCTESSAEYCVISERNVFCQESN</sequence>
<protein>
    <submittedName>
        <fullName evidence="1">Uncharacterized protein</fullName>
    </submittedName>
</protein>
<evidence type="ECO:0000313" key="1">
    <source>
        <dbReference type="EMBL" id="GIY82934.1"/>
    </source>
</evidence>
<dbReference type="AlphaFoldDB" id="A0AAV4WM54"/>
<proteinExistence type="predicted"/>